<organism evidence="3 4">
    <name type="scientific">Herbiconiux moechotypicola</name>
    <dbReference type="NCBI Taxonomy" id="637393"/>
    <lineage>
        <taxon>Bacteria</taxon>
        <taxon>Bacillati</taxon>
        <taxon>Actinomycetota</taxon>
        <taxon>Actinomycetes</taxon>
        <taxon>Micrococcales</taxon>
        <taxon>Microbacteriaceae</taxon>
        <taxon>Herbiconiux</taxon>
    </lineage>
</organism>
<name>A0ABP5R0Y2_9MICO</name>
<evidence type="ECO:0000259" key="2">
    <source>
        <dbReference type="Pfam" id="PF17128"/>
    </source>
</evidence>
<dbReference type="PANTHER" id="PTHR48125">
    <property type="entry name" value="LP07818P1"/>
    <property type="match status" value="1"/>
</dbReference>
<proteinExistence type="predicted"/>
<dbReference type="EMBL" id="BAAAQY010000014">
    <property type="protein sequence ID" value="GAA2248887.1"/>
    <property type="molecule type" value="Genomic_DNA"/>
</dbReference>
<feature type="region of interest" description="Disordered" evidence="1">
    <location>
        <begin position="547"/>
        <end position="579"/>
    </location>
</feature>
<reference evidence="4" key="1">
    <citation type="journal article" date="2019" name="Int. J. Syst. Evol. Microbiol.">
        <title>The Global Catalogue of Microorganisms (GCM) 10K type strain sequencing project: providing services to taxonomists for standard genome sequencing and annotation.</title>
        <authorList>
            <consortium name="The Broad Institute Genomics Platform"/>
            <consortium name="The Broad Institute Genome Sequencing Center for Infectious Disease"/>
            <person name="Wu L."/>
            <person name="Ma J."/>
        </authorList>
    </citation>
    <scope>NUCLEOTIDE SEQUENCE [LARGE SCALE GENOMIC DNA]</scope>
    <source>
        <strain evidence="4">JCM 16117</strain>
    </source>
</reference>
<feature type="compositionally biased region" description="Gly residues" evidence="1">
    <location>
        <begin position="558"/>
        <end position="568"/>
    </location>
</feature>
<dbReference type="SUPFAM" id="SSF48452">
    <property type="entry name" value="TPR-like"/>
    <property type="match status" value="1"/>
</dbReference>
<dbReference type="Gene3D" id="1.25.40.10">
    <property type="entry name" value="Tetratricopeptide repeat domain"/>
    <property type="match status" value="2"/>
</dbReference>
<accession>A0ABP5R0Y2</accession>
<feature type="compositionally biased region" description="Gly residues" evidence="1">
    <location>
        <begin position="453"/>
        <end position="467"/>
    </location>
</feature>
<comment type="caution">
    <text evidence="3">The sequence shown here is derived from an EMBL/GenBank/DDBJ whole genome shotgun (WGS) entry which is preliminary data.</text>
</comment>
<dbReference type="InterPro" id="IPR019734">
    <property type="entry name" value="TPR_rpt"/>
</dbReference>
<protein>
    <submittedName>
        <fullName evidence="3">DUF5107 domain-containing protein</fullName>
    </submittedName>
</protein>
<dbReference type="PANTHER" id="PTHR48125:SF10">
    <property type="entry name" value="OS12G0136300 PROTEIN"/>
    <property type="match status" value="1"/>
</dbReference>
<dbReference type="InterPro" id="IPR011990">
    <property type="entry name" value="TPR-like_helical_dom_sf"/>
</dbReference>
<feature type="compositionally biased region" description="Low complexity" evidence="1">
    <location>
        <begin position="17"/>
        <end position="57"/>
    </location>
</feature>
<feature type="region of interest" description="Disordered" evidence="1">
    <location>
        <begin position="1"/>
        <end position="63"/>
    </location>
</feature>
<feature type="domain" description="DUF5107" evidence="2">
    <location>
        <begin position="114"/>
        <end position="426"/>
    </location>
</feature>
<evidence type="ECO:0000256" key="1">
    <source>
        <dbReference type="SAM" id="MobiDB-lite"/>
    </source>
</evidence>
<sequence>MPRPPLPSLERVNTAVTPAHTPATPAHAPATPAHTPATPAHAPATPAHAPATPAHAPSSVLRLPEAPPDQAAVLAAGGVACWSAPLEIDTYEPAAPDRYPVFLDRRVYQGSSGKVYPMPFIDRIATEKAPRAWQAVHLENEYLRLLLLPEIGGRIHLGYDKTADYDFFYRNNVIKPALVGLAGPWISGGVEFNWPQHHRPGTFLPVDTRIERGDDGAVTVWHSDIDPLQRMRGLHGVRLTPGSSLIEVLAELTNRTDEPQTFLWWANVAARSHERYQSFFPTDVRYVADHARRAVTAFPRADRPYYGVDYPALVDAAHPDADRLDIYTSIPVPTSYMVTDTVDDFFGGYDHDAQAGFVHWADRAISPGKKQWTWGNGPIGHAWDEQLTDGDGPYVELMAGVYTDNQPDFSYLAPGETRGFSQFWYPIQRIGPAHQANRELAVSLEVVPDARGAGAGGAGAGGTGAGARDGDAGETVRVGVASAIVVPDARVVLVRRAGTDVDGAVGAWTVELAPGEPFLVEVVLPAGVRTEELTLTVEREGETLIEWTPRPGAPEPGEGAGTGAGMGTGTEPWTASEPPAPEEIVSADELYLTGVHLQQYRHPTRSAVPYFEELLRRDPLDSRASTALGAWHHRRGEYREAVRLFENALTRLTARNLNPASGETSYRLGLSLERLGELDEAHDRFAKAAWDGAWAVPAGVAIARLALRRGDAAAALGALAGTGSRSAEPERLKVMALRRLGRVAEAEELIAGLMDADPLDPATRALAGGRAATAAALSVDPKAALLVACDWARAGLWAEAVALTDALIATTGGDGDEGGTQAPGKPAFGNAAFGNPVPLAHYLRASWFDRLGDAVASASERGRARGADTLHAFPAGLDEYDALQAAIDADPGDAVAHALLGAWLLDAGRTDDARDTLATATQLGSTDPVAWRNAAIALVNSGGDPDRADELLARALELSPGDARLVFERDVLAGIRGVDPAERLLALEREPEAVARRDDLALSHLGLLLDAGRVDEALSILGTRRFQPFEGGEGKAIAAYDRATLAVARRLLVTDARAAVELLRAGIEVPANLGEGRHPAGSMAERFVLLGDALDSLGETAEATAAWRRARSGAGALDVAPRPVEAADFWVGVAHLRLGETAEADALWAALDARAAVLETEKPKVDYFATSLPELLLFDTDTSGARARTAALLRDWAARGRSLAAGEDAA</sequence>
<evidence type="ECO:0000313" key="3">
    <source>
        <dbReference type="EMBL" id="GAA2248887.1"/>
    </source>
</evidence>
<dbReference type="Pfam" id="PF13176">
    <property type="entry name" value="TPR_7"/>
    <property type="match status" value="1"/>
</dbReference>
<dbReference type="Proteomes" id="UP001500929">
    <property type="component" value="Unassembled WGS sequence"/>
</dbReference>
<gene>
    <name evidence="3" type="ORF">GCM10009851_37930</name>
</gene>
<dbReference type="Pfam" id="PF17128">
    <property type="entry name" value="DUF5107"/>
    <property type="match status" value="1"/>
</dbReference>
<dbReference type="InterPro" id="IPR033396">
    <property type="entry name" value="DUF5107"/>
</dbReference>
<feature type="region of interest" description="Disordered" evidence="1">
    <location>
        <begin position="452"/>
        <end position="471"/>
    </location>
</feature>
<keyword evidence="4" id="KW-1185">Reference proteome</keyword>
<evidence type="ECO:0000313" key="4">
    <source>
        <dbReference type="Proteomes" id="UP001500929"/>
    </source>
</evidence>